<sequence>MQAEKWNIARRKGRHEPLVSHAVFNKVQKRIAEGTKTPRRANIGDDFALRGYVCCDACDAPLRSCYTKGGSGGRYAYYLCHTKGCSEYGKSIRREKLEGDFETLLRSLRPAAPLYRIVRDMFWDAWDQRNAQCGESRKALTANLRKFERQIDKYVDRIGDAGSAAAIAAYERKIASLEDERLLGEEKLAESSARTGAKDREAKGKIELALTFLANPWKLWETGDKTLRKLVLRLTFSERLRYRRNEGHRTPQVTVPFTFFGISDAKCQMVPGGGIEPPTRGFSIHCSTPELPGHGMPLLAG</sequence>
<reference evidence="2 3" key="1">
    <citation type="submission" date="2019-12" db="EMBL/GenBank/DDBJ databases">
        <title>Roseobacter cerasinus sp. nov., isolated from seawater around aquaculture.</title>
        <authorList>
            <person name="Muramatsu S."/>
            <person name="Takabe Y."/>
            <person name="Mori K."/>
            <person name="Takaichi S."/>
            <person name="Hanada S."/>
        </authorList>
    </citation>
    <scope>NUCLEOTIDE SEQUENCE [LARGE SCALE GENOMIC DNA]</scope>
    <source>
        <strain evidence="2 3">AI77</strain>
    </source>
</reference>
<name>A0A640W1Y7_9RHOB</name>
<protein>
    <recommendedName>
        <fullName evidence="4">Recombinase zinc beta ribbon domain-containing protein</fullName>
    </recommendedName>
</protein>
<comment type="caution">
    <text evidence="2">The sequence shown here is derived from an EMBL/GenBank/DDBJ whole genome shotgun (WGS) entry which is preliminary data.</text>
</comment>
<proteinExistence type="predicted"/>
<evidence type="ECO:0000313" key="3">
    <source>
        <dbReference type="Proteomes" id="UP000436522"/>
    </source>
</evidence>
<accession>A0A640W1Y7</accession>
<evidence type="ECO:0000256" key="1">
    <source>
        <dbReference type="SAM" id="Coils"/>
    </source>
</evidence>
<gene>
    <name evidence="2" type="ORF">So717_42590</name>
</gene>
<keyword evidence="3" id="KW-1185">Reference proteome</keyword>
<dbReference type="EMBL" id="BLIV01000014">
    <property type="protein sequence ID" value="GFE52506.1"/>
    <property type="molecule type" value="Genomic_DNA"/>
</dbReference>
<dbReference type="AlphaFoldDB" id="A0A640W1Y7"/>
<organism evidence="2 3">
    <name type="scientific">Roseobacter cerasinus</name>
    <dbReference type="NCBI Taxonomy" id="2602289"/>
    <lineage>
        <taxon>Bacteria</taxon>
        <taxon>Pseudomonadati</taxon>
        <taxon>Pseudomonadota</taxon>
        <taxon>Alphaproteobacteria</taxon>
        <taxon>Rhodobacterales</taxon>
        <taxon>Roseobacteraceae</taxon>
        <taxon>Roseobacter</taxon>
    </lineage>
</organism>
<evidence type="ECO:0000313" key="2">
    <source>
        <dbReference type="EMBL" id="GFE52506.1"/>
    </source>
</evidence>
<evidence type="ECO:0008006" key="4">
    <source>
        <dbReference type="Google" id="ProtNLM"/>
    </source>
</evidence>
<feature type="coiled-coil region" evidence="1">
    <location>
        <begin position="137"/>
        <end position="187"/>
    </location>
</feature>
<dbReference type="Proteomes" id="UP000436522">
    <property type="component" value="Unassembled WGS sequence"/>
</dbReference>
<keyword evidence="1" id="KW-0175">Coiled coil</keyword>